<dbReference type="Gene3D" id="1.20.1280.50">
    <property type="match status" value="1"/>
</dbReference>
<dbReference type="CDD" id="cd09917">
    <property type="entry name" value="F-box_SF"/>
    <property type="match status" value="1"/>
</dbReference>
<organism evidence="2 3">
    <name type="scientific">Plectus sambesii</name>
    <dbReference type="NCBI Taxonomy" id="2011161"/>
    <lineage>
        <taxon>Eukaryota</taxon>
        <taxon>Metazoa</taxon>
        <taxon>Ecdysozoa</taxon>
        <taxon>Nematoda</taxon>
        <taxon>Chromadorea</taxon>
        <taxon>Plectida</taxon>
        <taxon>Plectina</taxon>
        <taxon>Plectoidea</taxon>
        <taxon>Plectidae</taxon>
        <taxon>Plectus</taxon>
    </lineage>
</organism>
<dbReference type="InterPro" id="IPR036047">
    <property type="entry name" value="F-box-like_dom_sf"/>
</dbReference>
<dbReference type="Pfam" id="PF12937">
    <property type="entry name" value="F-box-like"/>
    <property type="match status" value="1"/>
</dbReference>
<evidence type="ECO:0000313" key="3">
    <source>
        <dbReference type="WBParaSite" id="PSAMB.scaffold14571size1846.g36124.t1"/>
    </source>
</evidence>
<dbReference type="PROSITE" id="PS50181">
    <property type="entry name" value="FBOX"/>
    <property type="match status" value="1"/>
</dbReference>
<protein>
    <submittedName>
        <fullName evidence="3">F-box domain-containing protein</fullName>
    </submittedName>
</protein>
<dbReference type="AlphaFoldDB" id="A0A914V2R1"/>
<dbReference type="InterPro" id="IPR001810">
    <property type="entry name" value="F-box_dom"/>
</dbReference>
<proteinExistence type="predicted"/>
<dbReference type="SMART" id="SM00256">
    <property type="entry name" value="FBOX"/>
    <property type="match status" value="1"/>
</dbReference>
<feature type="domain" description="F-box" evidence="1">
    <location>
        <begin position="65"/>
        <end position="112"/>
    </location>
</feature>
<evidence type="ECO:0000259" key="1">
    <source>
        <dbReference type="PROSITE" id="PS50181"/>
    </source>
</evidence>
<accession>A0A914V2R1</accession>
<dbReference type="SUPFAM" id="SSF81383">
    <property type="entry name" value="F-box domain"/>
    <property type="match status" value="1"/>
</dbReference>
<keyword evidence="2" id="KW-1185">Reference proteome</keyword>
<dbReference type="WBParaSite" id="PSAMB.scaffold14571size1846.g36124.t1">
    <property type="protein sequence ID" value="PSAMB.scaffold14571size1846.g36124.t1"/>
    <property type="gene ID" value="PSAMB.scaffold14571size1846.g36124"/>
</dbReference>
<name>A0A914V2R1_9BILA</name>
<reference evidence="3" key="1">
    <citation type="submission" date="2022-11" db="UniProtKB">
        <authorList>
            <consortium name="WormBaseParasite"/>
        </authorList>
    </citation>
    <scope>IDENTIFICATION</scope>
</reference>
<evidence type="ECO:0000313" key="2">
    <source>
        <dbReference type="Proteomes" id="UP000887566"/>
    </source>
</evidence>
<sequence>MNVYSTESLDANVCTTDIGDDHADDTGVQVRSSSRCIDVAEASTSEPVDATLQNGHAESAAEETDCSIAEMPFEVLAEIFARLELKERCAASEVCRRWYAILTDGSAPLDDVVVINLFERGIWKGHVSDNAGSRIRCLALKHAEGLSSVLRHVRVTNSVKIWFKHADFARNML</sequence>
<dbReference type="Proteomes" id="UP000887566">
    <property type="component" value="Unplaced"/>
</dbReference>